<evidence type="ECO:0000313" key="2">
    <source>
        <dbReference type="EMBL" id="KIJ60163.1"/>
    </source>
</evidence>
<dbReference type="HOGENOM" id="CLU_158819_0_0_1"/>
<accession>A0A0C9W2H3</accession>
<feature type="non-terminal residue" evidence="2">
    <location>
        <position position="103"/>
    </location>
</feature>
<reference evidence="2 3" key="1">
    <citation type="submission" date="2014-04" db="EMBL/GenBank/DDBJ databases">
        <title>Evolutionary Origins and Diversification of the Mycorrhizal Mutualists.</title>
        <authorList>
            <consortium name="DOE Joint Genome Institute"/>
            <consortium name="Mycorrhizal Genomics Consortium"/>
            <person name="Kohler A."/>
            <person name="Kuo A."/>
            <person name="Nagy L.G."/>
            <person name="Floudas D."/>
            <person name="Copeland A."/>
            <person name="Barry K.W."/>
            <person name="Cichocki N."/>
            <person name="Veneault-Fourrey C."/>
            <person name="LaButti K."/>
            <person name="Lindquist E.A."/>
            <person name="Lipzen A."/>
            <person name="Lundell T."/>
            <person name="Morin E."/>
            <person name="Murat C."/>
            <person name="Riley R."/>
            <person name="Ohm R."/>
            <person name="Sun H."/>
            <person name="Tunlid A."/>
            <person name="Henrissat B."/>
            <person name="Grigoriev I.V."/>
            <person name="Hibbett D.S."/>
            <person name="Martin F."/>
        </authorList>
    </citation>
    <scope>NUCLEOTIDE SEQUENCE [LARGE SCALE GENOMIC DNA]</scope>
    <source>
        <strain evidence="2 3">MD-312</strain>
    </source>
</reference>
<dbReference type="OrthoDB" id="3253416at2759"/>
<protein>
    <submittedName>
        <fullName evidence="2">Uncharacterized protein</fullName>
    </submittedName>
</protein>
<dbReference type="EMBL" id="KN839876">
    <property type="protein sequence ID" value="KIJ60163.1"/>
    <property type="molecule type" value="Genomic_DNA"/>
</dbReference>
<evidence type="ECO:0000256" key="1">
    <source>
        <dbReference type="SAM" id="MobiDB-lite"/>
    </source>
</evidence>
<gene>
    <name evidence="2" type="ORF">HYDPIDRAFT_64863</name>
</gene>
<sequence>KQTRLNYTNFESSIKVKHAIDKKGWPNGIPFTSPYNISNVEQVRVLRDALKRGNCFFYKMTPREYREFEKELEARRDRGETISAPRKKRSDAGKSRKRKQVNG</sequence>
<keyword evidence="3" id="KW-1185">Reference proteome</keyword>
<feature type="region of interest" description="Disordered" evidence="1">
    <location>
        <begin position="73"/>
        <end position="103"/>
    </location>
</feature>
<feature type="non-terminal residue" evidence="2">
    <location>
        <position position="1"/>
    </location>
</feature>
<evidence type="ECO:0000313" key="3">
    <source>
        <dbReference type="Proteomes" id="UP000053820"/>
    </source>
</evidence>
<dbReference type="Proteomes" id="UP000053820">
    <property type="component" value="Unassembled WGS sequence"/>
</dbReference>
<organism evidence="2 3">
    <name type="scientific">Hydnomerulius pinastri MD-312</name>
    <dbReference type="NCBI Taxonomy" id="994086"/>
    <lineage>
        <taxon>Eukaryota</taxon>
        <taxon>Fungi</taxon>
        <taxon>Dikarya</taxon>
        <taxon>Basidiomycota</taxon>
        <taxon>Agaricomycotina</taxon>
        <taxon>Agaricomycetes</taxon>
        <taxon>Agaricomycetidae</taxon>
        <taxon>Boletales</taxon>
        <taxon>Boletales incertae sedis</taxon>
        <taxon>Leucogyrophana</taxon>
    </lineage>
</organism>
<dbReference type="AlphaFoldDB" id="A0A0C9W2H3"/>
<proteinExistence type="predicted"/>
<name>A0A0C9W2H3_9AGAM</name>
<feature type="compositionally biased region" description="Basic residues" evidence="1">
    <location>
        <begin position="85"/>
        <end position="103"/>
    </location>
</feature>